<dbReference type="Pfam" id="PF17164">
    <property type="entry name" value="DUF5122"/>
    <property type="match status" value="6"/>
</dbReference>
<evidence type="ECO:0000259" key="5">
    <source>
        <dbReference type="Pfam" id="PF01345"/>
    </source>
</evidence>
<evidence type="ECO:0000313" key="6">
    <source>
        <dbReference type="EMBL" id="XDQ38627.1"/>
    </source>
</evidence>
<feature type="signal peptide" evidence="4">
    <location>
        <begin position="1"/>
        <end position="33"/>
    </location>
</feature>
<dbReference type="SUPFAM" id="SSF69322">
    <property type="entry name" value="Tricorn protease domain 2"/>
    <property type="match status" value="1"/>
</dbReference>
<evidence type="ECO:0000256" key="3">
    <source>
        <dbReference type="SAM" id="MobiDB-lite"/>
    </source>
</evidence>
<dbReference type="NCBIfam" id="TIGR02608">
    <property type="entry name" value="delta_60_rpt"/>
    <property type="match status" value="8"/>
</dbReference>
<feature type="chain" id="PRO_5044249344" evidence="4">
    <location>
        <begin position="34"/>
        <end position="671"/>
    </location>
</feature>
<dbReference type="InterPro" id="IPR001343">
    <property type="entry name" value="Hemolysn_Ca-bd"/>
</dbReference>
<organism evidence="6">
    <name type="scientific">Streptomyces sp. R28</name>
    <dbReference type="NCBI Taxonomy" id="3238628"/>
    <lineage>
        <taxon>Bacteria</taxon>
        <taxon>Bacillati</taxon>
        <taxon>Actinomycetota</taxon>
        <taxon>Actinomycetes</taxon>
        <taxon>Kitasatosporales</taxon>
        <taxon>Streptomycetaceae</taxon>
        <taxon>Streptomyces</taxon>
    </lineage>
</organism>
<dbReference type="AlphaFoldDB" id="A0AB39Q826"/>
<dbReference type="InterPro" id="IPR013431">
    <property type="entry name" value="Delta_60_rpt"/>
</dbReference>
<reference evidence="6" key="1">
    <citation type="submission" date="2024-07" db="EMBL/GenBank/DDBJ databases">
        <authorList>
            <person name="Yu S.T."/>
        </authorList>
    </citation>
    <scope>NUCLEOTIDE SEQUENCE</scope>
    <source>
        <strain evidence="6">R28</strain>
    </source>
</reference>
<evidence type="ECO:0000256" key="1">
    <source>
        <dbReference type="ARBA" id="ARBA00004613"/>
    </source>
</evidence>
<dbReference type="PANTHER" id="PTHR38340">
    <property type="entry name" value="S-LAYER PROTEIN"/>
    <property type="match status" value="1"/>
</dbReference>
<dbReference type="Gene3D" id="2.150.10.10">
    <property type="entry name" value="Serralysin-like metalloprotease, C-terminal"/>
    <property type="match status" value="2"/>
</dbReference>
<dbReference type="RefSeq" id="WP_369173324.1">
    <property type="nucleotide sequence ID" value="NZ_CP163439.1"/>
</dbReference>
<gene>
    <name evidence="6" type="ORF">AB5J49_37660</name>
</gene>
<dbReference type="GO" id="GO:0005576">
    <property type="term" value="C:extracellular region"/>
    <property type="evidence" value="ECO:0007669"/>
    <property type="project" value="UniProtKB-SubCell"/>
</dbReference>
<accession>A0AB39Q826</accession>
<keyword evidence="4" id="KW-0732">Signal</keyword>
<dbReference type="InterPro" id="IPR050557">
    <property type="entry name" value="RTX_toxin/Mannuronan_C5-epim"/>
</dbReference>
<feature type="compositionally biased region" description="Low complexity" evidence="3">
    <location>
        <begin position="646"/>
        <end position="663"/>
    </location>
</feature>
<feature type="domain" description="DUF11" evidence="5">
    <location>
        <begin position="440"/>
        <end position="555"/>
    </location>
</feature>
<dbReference type="GO" id="GO:0005509">
    <property type="term" value="F:calcium ion binding"/>
    <property type="evidence" value="ECO:0007669"/>
    <property type="project" value="InterPro"/>
</dbReference>
<feature type="region of interest" description="Disordered" evidence="3">
    <location>
        <begin position="615"/>
        <end position="671"/>
    </location>
</feature>
<evidence type="ECO:0000256" key="4">
    <source>
        <dbReference type="SAM" id="SignalP"/>
    </source>
</evidence>
<feature type="compositionally biased region" description="Polar residues" evidence="3">
    <location>
        <begin position="630"/>
        <end position="645"/>
    </location>
</feature>
<dbReference type="InterPro" id="IPR011049">
    <property type="entry name" value="Serralysin-like_metalloprot_C"/>
</dbReference>
<dbReference type="InterPro" id="IPR001434">
    <property type="entry name" value="OmcB-like_DUF11"/>
</dbReference>
<dbReference type="PANTHER" id="PTHR38340:SF1">
    <property type="entry name" value="S-LAYER PROTEIN"/>
    <property type="match status" value="1"/>
</dbReference>
<dbReference type="EMBL" id="CP163439">
    <property type="protein sequence ID" value="XDQ38627.1"/>
    <property type="molecule type" value="Genomic_DNA"/>
</dbReference>
<name>A0AB39Q826_9ACTN</name>
<dbReference type="Pfam" id="PF00353">
    <property type="entry name" value="HemolysinCabind"/>
    <property type="match status" value="3"/>
</dbReference>
<evidence type="ECO:0000256" key="2">
    <source>
        <dbReference type="ARBA" id="ARBA00022525"/>
    </source>
</evidence>
<feature type="compositionally biased region" description="Low complexity" evidence="3">
    <location>
        <begin position="615"/>
        <end position="629"/>
    </location>
</feature>
<sequence length="671" mass="66856">MPILPSLRGSLRAVTALVAALAFVVAVPHGAFAAPGDLDTTFGTGGKVSITTDTFAEGQDMAIQPDGRIISVGWEQDPEFLDSEFALTRHNSDGSVDTSFGGGDGEVLTDFENGEDVAQGVAVQPDGKIVVVGRHQETDDEFAGCCWFTVARYDADGSVDTSFGGGDGWVSPGLAGGAEDAAGVAVQPDGKIVAGARAGGSFAVVRYLPDGSPDGAFGGGDGVTITSFSDVGGATAQDMALQPDGKIVLVGYSGETNFDFAVARYNSDGSLDTTFSGDGRVTTDLGGYNWGETVVVQSSGKIVASGSSGGRFTLVRYNVDGSRDTGFGTGGVATADFGSTAGVSDLVLQPDDRIVAGGGGTAGDFLLARFNADGTLDTGFGTGGRTTTDFGVGDRVNSVAVQSDGKIVAFGSNSDGLRALARYLGGVGTPPPPPPPTEVDLSVAKSGPGTVSIGDRATYTLTVTNNSATIAATGVSLTDTLTGPAATVVSATPDQGTCTTSATGATCALGTLATGASTTVRVVVEPRATGTLTERATVSATQTDPATANNTATVTTTVNNSRLCTRIGTSGNDTMTGTSGTDVICGLGGDDSINAGAGNDTVYGNFGNDRADGGLNNDTLNGGPGNDNLIGNSGNDSLNTVDNVSGNDTANGGTGTDTCTTDTGDTRISCP</sequence>
<keyword evidence="2" id="KW-0964">Secreted</keyword>
<dbReference type="Gene3D" id="2.80.10.50">
    <property type="match status" value="4"/>
</dbReference>
<protein>
    <submittedName>
        <fullName evidence="6">Calcium-binding protein</fullName>
    </submittedName>
</protein>
<dbReference type="NCBIfam" id="TIGR01451">
    <property type="entry name" value="B_ant_repeat"/>
    <property type="match status" value="1"/>
</dbReference>
<dbReference type="Pfam" id="PF01345">
    <property type="entry name" value="DUF11"/>
    <property type="match status" value="1"/>
</dbReference>
<comment type="subcellular location">
    <subcellularLocation>
        <location evidence="1">Secreted</location>
    </subcellularLocation>
</comment>
<dbReference type="InterPro" id="IPR047589">
    <property type="entry name" value="DUF11_rpt"/>
</dbReference>
<dbReference type="SUPFAM" id="SSF51120">
    <property type="entry name" value="beta-Roll"/>
    <property type="match status" value="1"/>
</dbReference>
<proteinExistence type="predicted"/>
<dbReference type="PRINTS" id="PR00313">
    <property type="entry name" value="CABNDNGRPT"/>
</dbReference>